<protein>
    <recommendedName>
        <fullName evidence="2">Deoxynucleoside monophosphate kinase</fullName>
    </recommendedName>
</protein>
<name>A0A6C0BK18_9ZZZZ</name>
<dbReference type="SUPFAM" id="SSF52540">
    <property type="entry name" value="P-loop containing nucleoside triphosphate hydrolases"/>
    <property type="match status" value="1"/>
</dbReference>
<dbReference type="Gene3D" id="3.40.50.300">
    <property type="entry name" value="P-loop containing nucleotide triphosphate hydrolases"/>
    <property type="match status" value="1"/>
</dbReference>
<dbReference type="AlphaFoldDB" id="A0A6C0BK18"/>
<dbReference type="EMBL" id="MN739178">
    <property type="protein sequence ID" value="QHS92362.1"/>
    <property type="molecule type" value="Genomic_DNA"/>
</dbReference>
<proteinExistence type="predicted"/>
<accession>A0A6C0BK18</accession>
<dbReference type="InterPro" id="IPR048444">
    <property type="entry name" value="DNMK"/>
</dbReference>
<reference evidence="1" key="1">
    <citation type="journal article" date="2020" name="Nature">
        <title>Giant virus diversity and host interactions through global metagenomics.</title>
        <authorList>
            <person name="Schulz F."/>
            <person name="Roux S."/>
            <person name="Paez-Espino D."/>
            <person name="Jungbluth S."/>
            <person name="Walsh D.A."/>
            <person name="Denef V.J."/>
            <person name="McMahon K.D."/>
            <person name="Konstantinidis K.T."/>
            <person name="Eloe-Fadrosh E.A."/>
            <person name="Kyrpides N.C."/>
            <person name="Woyke T."/>
        </authorList>
    </citation>
    <scope>NUCLEOTIDE SEQUENCE</scope>
    <source>
        <strain evidence="1">GVMAG-M-3300014204-73</strain>
    </source>
</reference>
<evidence type="ECO:0000313" key="1">
    <source>
        <dbReference type="EMBL" id="QHS92362.1"/>
    </source>
</evidence>
<sequence>MRPIVIGITGLAHSGKDTSADYLITQLQRGHTVVKVALANQLKVICQKLVEMFTGTSIPLEDFYDLDKKEMIRPELPPFAGQPFKLRTVLQRVGTEVFRDLLSTSVWCNYVAEHNIRSSKTSTDVIVISDIRMPDEIQYFHQLCQQQQLDRVITLRITRPNRQVIDQTNQLHSTEALISSLPVDHEINNQDTLDQLYRQLDDFLQRENLIN</sequence>
<dbReference type="InterPro" id="IPR027417">
    <property type="entry name" value="P-loop_NTPase"/>
</dbReference>
<evidence type="ECO:0008006" key="2">
    <source>
        <dbReference type="Google" id="ProtNLM"/>
    </source>
</evidence>
<dbReference type="Pfam" id="PF21448">
    <property type="entry name" value="DNMK"/>
    <property type="match status" value="1"/>
</dbReference>
<organism evidence="1">
    <name type="scientific">viral metagenome</name>
    <dbReference type="NCBI Taxonomy" id="1070528"/>
    <lineage>
        <taxon>unclassified sequences</taxon>
        <taxon>metagenomes</taxon>
        <taxon>organismal metagenomes</taxon>
    </lineage>
</organism>